<comment type="similarity">
    <text evidence="1">Belongs to the PC-esterase family. TBL subfamily.</text>
</comment>
<dbReference type="GO" id="GO:0005794">
    <property type="term" value="C:Golgi apparatus"/>
    <property type="evidence" value="ECO:0007669"/>
    <property type="project" value="TreeGrafter"/>
</dbReference>
<dbReference type="PANTHER" id="PTHR32285">
    <property type="entry name" value="PROTEIN TRICHOME BIREFRINGENCE-LIKE 9-RELATED"/>
    <property type="match status" value="1"/>
</dbReference>
<keyword evidence="4" id="KW-1185">Reference proteome</keyword>
<feature type="domain" description="Trichome birefringence-like C-terminal" evidence="2">
    <location>
        <begin position="25"/>
        <end position="232"/>
    </location>
</feature>
<evidence type="ECO:0000313" key="3">
    <source>
        <dbReference type="EnsemblPlants" id="Kaladp0053s0358.1.v1.1"/>
    </source>
</evidence>
<dbReference type="AlphaFoldDB" id="A0A7N0U3G7"/>
<evidence type="ECO:0000256" key="1">
    <source>
        <dbReference type="ARBA" id="ARBA00007727"/>
    </source>
</evidence>
<reference evidence="3" key="1">
    <citation type="submission" date="2021-01" db="UniProtKB">
        <authorList>
            <consortium name="EnsemblPlants"/>
        </authorList>
    </citation>
    <scope>IDENTIFICATION</scope>
</reference>
<proteinExistence type="inferred from homology"/>
<evidence type="ECO:0000313" key="4">
    <source>
        <dbReference type="Proteomes" id="UP000594263"/>
    </source>
</evidence>
<name>A0A7N0U3G7_KALFE</name>
<dbReference type="OMA" id="ASHAANC"/>
<dbReference type="InterPro" id="IPR026057">
    <property type="entry name" value="TBL_C"/>
</dbReference>
<organism evidence="3 4">
    <name type="scientific">Kalanchoe fedtschenkoi</name>
    <name type="common">Lavender scallops</name>
    <name type="synonym">South American air plant</name>
    <dbReference type="NCBI Taxonomy" id="63787"/>
    <lineage>
        <taxon>Eukaryota</taxon>
        <taxon>Viridiplantae</taxon>
        <taxon>Streptophyta</taxon>
        <taxon>Embryophyta</taxon>
        <taxon>Tracheophyta</taxon>
        <taxon>Spermatophyta</taxon>
        <taxon>Magnoliopsida</taxon>
        <taxon>eudicotyledons</taxon>
        <taxon>Gunneridae</taxon>
        <taxon>Pentapetalae</taxon>
        <taxon>Saxifragales</taxon>
        <taxon>Crassulaceae</taxon>
        <taxon>Kalanchoe</taxon>
    </lineage>
</organism>
<dbReference type="PANTHER" id="PTHR32285:SF71">
    <property type="entry name" value="PROTEIN TRICHOME BIREFRINGENCE-LIKE 39"/>
    <property type="match status" value="1"/>
</dbReference>
<dbReference type="Gramene" id="Kaladp0053s0358.1.v1.1">
    <property type="protein sequence ID" value="Kaladp0053s0358.1.v1.1"/>
    <property type="gene ID" value="Kaladp0053s0358.v1.1"/>
</dbReference>
<evidence type="ECO:0000259" key="2">
    <source>
        <dbReference type="Pfam" id="PF13839"/>
    </source>
</evidence>
<dbReference type="Proteomes" id="UP000594263">
    <property type="component" value="Unplaced"/>
</dbReference>
<dbReference type="EnsemblPlants" id="Kaladp0053s0358.1.v1.1">
    <property type="protein sequence ID" value="Kaladp0053s0358.1.v1.1"/>
    <property type="gene ID" value="Kaladp0053s0358.v1.1"/>
</dbReference>
<dbReference type="GO" id="GO:0016413">
    <property type="term" value="F:O-acetyltransferase activity"/>
    <property type="evidence" value="ECO:0007669"/>
    <property type="project" value="InterPro"/>
</dbReference>
<sequence length="239" mass="27222">MKARQSVRITSAANVVSGASVSLDLYCLQDYDVAIKLFRTTYIVDIVSQTQGTVLKLDSISSGDSWKAMDYLVFNTWHWWTHTGRTQPWDYVEDRNILYKDMNRLVAFYKGLTTWARWISKNIDPVKTKVFFQGISPTHYEGKDWGQPSKSCLKETDPFSGVRYPAGMPMAAVVVNKVLQRVKIPVYLLDVTLLSQYRKDGHPSRYSGDHQGLDCSHWCLPGVPDTWNELLYGAIVSGR</sequence>
<dbReference type="Pfam" id="PF13839">
    <property type="entry name" value="PC-Esterase"/>
    <property type="match status" value="1"/>
</dbReference>
<protein>
    <recommendedName>
        <fullName evidence="2">Trichome birefringence-like C-terminal domain-containing protein</fullName>
    </recommendedName>
</protein>
<dbReference type="InterPro" id="IPR029962">
    <property type="entry name" value="TBL"/>
</dbReference>
<accession>A0A7N0U3G7</accession>